<keyword evidence="3" id="KW-1185">Reference proteome</keyword>
<dbReference type="EMBL" id="CBXV010000001">
    <property type="protein sequence ID" value="CDM64279.1"/>
    <property type="molecule type" value="Genomic_DNA"/>
</dbReference>
<evidence type="ECO:0008006" key="4">
    <source>
        <dbReference type="Google" id="ProtNLM"/>
    </source>
</evidence>
<evidence type="ECO:0000313" key="2">
    <source>
        <dbReference type="EMBL" id="CDM64279.1"/>
    </source>
</evidence>
<protein>
    <recommendedName>
        <fullName evidence="4">Lipoprotein</fullName>
    </recommendedName>
</protein>
<reference evidence="2 3" key="2">
    <citation type="submission" date="2015-01" db="EMBL/GenBank/DDBJ databases">
        <title>Complete genome sequence of Pyrinomonas methylaliphatogenes type strain K22T.</title>
        <authorList>
            <person name="Lee K.C.Y."/>
            <person name="Power J.F."/>
            <person name="Dunfield P.F."/>
            <person name="Morgan X.C."/>
            <person name="Huttenhower C."/>
            <person name="Stott M.B."/>
        </authorList>
    </citation>
    <scope>NUCLEOTIDE SEQUENCE [LARGE SCALE GENOMIC DNA]</scope>
    <source>
        <strain evidence="2 3">K22</strain>
    </source>
</reference>
<evidence type="ECO:0000256" key="1">
    <source>
        <dbReference type="SAM" id="SignalP"/>
    </source>
</evidence>
<proteinExistence type="predicted"/>
<keyword evidence="1" id="KW-0732">Signal</keyword>
<dbReference type="Proteomes" id="UP000031518">
    <property type="component" value="Unassembled WGS sequence"/>
</dbReference>
<reference evidence="2 3" key="1">
    <citation type="submission" date="2013-12" db="EMBL/GenBank/DDBJ databases">
        <authorList>
            <person name="Stott M."/>
        </authorList>
    </citation>
    <scope>NUCLEOTIDE SEQUENCE [LARGE SCALE GENOMIC DNA]</scope>
    <source>
        <strain evidence="2 3">K22</strain>
    </source>
</reference>
<dbReference type="STRING" id="454194.PYK22_00272"/>
<accession>A0A0B6WVG2</accession>
<organism evidence="2 3">
    <name type="scientific">Pyrinomonas methylaliphatogenes</name>
    <dbReference type="NCBI Taxonomy" id="454194"/>
    <lineage>
        <taxon>Bacteria</taxon>
        <taxon>Pseudomonadati</taxon>
        <taxon>Acidobacteriota</taxon>
        <taxon>Blastocatellia</taxon>
        <taxon>Blastocatellales</taxon>
        <taxon>Pyrinomonadaceae</taxon>
        <taxon>Pyrinomonas</taxon>
    </lineage>
</organism>
<evidence type="ECO:0000313" key="3">
    <source>
        <dbReference type="Proteomes" id="UP000031518"/>
    </source>
</evidence>
<feature type="chain" id="PRO_5002110311" description="Lipoprotein" evidence="1">
    <location>
        <begin position="21"/>
        <end position="197"/>
    </location>
</feature>
<name>A0A0B6WVG2_9BACT</name>
<gene>
    <name evidence="2" type="ORF">PYK22_00272</name>
</gene>
<dbReference type="PROSITE" id="PS51257">
    <property type="entry name" value="PROKAR_LIPOPROTEIN"/>
    <property type="match status" value="1"/>
</dbReference>
<sequence precursor="true">MRATIISVLSLGVAFWSACATEKRKTSSNANLRNVAAVNANLSTTNDVPAEVRAALAGAQTVVAERKELSAAQAAEVERESGAKLESAAHTTYLGYALSGGVRKQVGAATVLEVEGQRLVVVYESRNGLPYIKEVRAADLPLAFLTQFQGKGHDDPLQLGRDVQAHGMDERLARAITDAIRRDTRIMQALYGAPHTH</sequence>
<dbReference type="AlphaFoldDB" id="A0A0B6WVG2"/>
<feature type="signal peptide" evidence="1">
    <location>
        <begin position="1"/>
        <end position="20"/>
    </location>
</feature>
<dbReference type="RefSeq" id="WP_041973384.1">
    <property type="nucleotide sequence ID" value="NZ_CBXV010000001.1"/>
</dbReference>